<dbReference type="Proteomes" id="UP000316759">
    <property type="component" value="Unassembled WGS sequence"/>
</dbReference>
<evidence type="ECO:0000313" key="2">
    <source>
        <dbReference type="Proteomes" id="UP000316759"/>
    </source>
</evidence>
<keyword evidence="2" id="KW-1185">Reference proteome</keyword>
<organism evidence="1 2">
    <name type="scientific">Fasciola gigantica</name>
    <name type="common">Giant liver fluke</name>
    <dbReference type="NCBI Taxonomy" id="46835"/>
    <lineage>
        <taxon>Eukaryota</taxon>
        <taxon>Metazoa</taxon>
        <taxon>Spiralia</taxon>
        <taxon>Lophotrochozoa</taxon>
        <taxon>Platyhelminthes</taxon>
        <taxon>Trematoda</taxon>
        <taxon>Digenea</taxon>
        <taxon>Plagiorchiida</taxon>
        <taxon>Echinostomata</taxon>
        <taxon>Echinostomatoidea</taxon>
        <taxon>Fasciolidae</taxon>
        <taxon>Fasciola</taxon>
    </lineage>
</organism>
<reference evidence="1 2" key="1">
    <citation type="submission" date="2019-04" db="EMBL/GenBank/DDBJ databases">
        <title>Annotation for the trematode Fasciola gigantica.</title>
        <authorList>
            <person name="Choi Y.-J."/>
        </authorList>
    </citation>
    <scope>NUCLEOTIDE SEQUENCE [LARGE SCALE GENOMIC DNA]</scope>
    <source>
        <strain evidence="1">Uganda_cow_1</strain>
    </source>
</reference>
<protein>
    <submittedName>
        <fullName evidence="1">Uncharacterized protein</fullName>
    </submittedName>
</protein>
<evidence type="ECO:0000313" key="1">
    <source>
        <dbReference type="EMBL" id="TPP57707.1"/>
    </source>
</evidence>
<accession>A0A504YIG2</accession>
<dbReference type="AlphaFoldDB" id="A0A504YIG2"/>
<name>A0A504YIG2_FASGI</name>
<comment type="caution">
    <text evidence="1">The sequence shown here is derived from an EMBL/GenBank/DDBJ whole genome shotgun (WGS) entry which is preliminary data.</text>
</comment>
<proteinExistence type="predicted"/>
<sequence>MHHGPVLRWRIQAVVTMNRVEKTVYLPLNMALLNVLPERGSVQ</sequence>
<dbReference type="EMBL" id="SUNJ01012866">
    <property type="protein sequence ID" value="TPP57707.1"/>
    <property type="molecule type" value="Genomic_DNA"/>
</dbReference>
<gene>
    <name evidence="1" type="ORF">FGIG_08244</name>
</gene>